<protein>
    <recommendedName>
        <fullName evidence="2">Endonuclease/exonuclease/phosphatase domain-containing protein</fullName>
    </recommendedName>
</protein>
<dbReference type="InterPro" id="IPR005135">
    <property type="entry name" value="Endo/exonuclease/phosphatase"/>
</dbReference>
<dbReference type="OMA" id="DSMPDNI"/>
<reference evidence="3" key="3">
    <citation type="submission" date="2011-03" db="EMBL/GenBank/DDBJ databases">
        <title>Annotation of Magnaporthe poae ATCC 64411.</title>
        <authorList>
            <person name="Ma L.-J."/>
            <person name="Dead R."/>
            <person name="Young S.K."/>
            <person name="Zeng Q."/>
            <person name="Gargeya S."/>
            <person name="Fitzgerald M."/>
            <person name="Haas B."/>
            <person name="Abouelleil A."/>
            <person name="Alvarado L."/>
            <person name="Arachchi H.M."/>
            <person name="Berlin A."/>
            <person name="Brown A."/>
            <person name="Chapman S.B."/>
            <person name="Chen Z."/>
            <person name="Dunbar C."/>
            <person name="Freedman E."/>
            <person name="Gearin G."/>
            <person name="Gellesch M."/>
            <person name="Goldberg J."/>
            <person name="Griggs A."/>
            <person name="Gujja S."/>
            <person name="Heiman D."/>
            <person name="Howarth C."/>
            <person name="Larson L."/>
            <person name="Lui A."/>
            <person name="MacDonald P.J.P."/>
            <person name="Mehta T."/>
            <person name="Montmayeur A."/>
            <person name="Murphy C."/>
            <person name="Neiman D."/>
            <person name="Pearson M."/>
            <person name="Priest M."/>
            <person name="Roberts A."/>
            <person name="Saif S."/>
            <person name="Shea T."/>
            <person name="Shenoy N."/>
            <person name="Sisk P."/>
            <person name="Stolte C."/>
            <person name="Sykes S."/>
            <person name="Yandava C."/>
            <person name="Wortman J."/>
            <person name="Nusbaum C."/>
            <person name="Birren B."/>
        </authorList>
    </citation>
    <scope>NUCLEOTIDE SEQUENCE</scope>
    <source>
        <strain evidence="3">ATCC 64411</strain>
    </source>
</reference>
<keyword evidence="1" id="KW-0732">Signal</keyword>
<feature type="chain" id="PRO_5009385542" description="Endonuclease/exonuclease/phosphatase domain-containing protein" evidence="1">
    <location>
        <begin position="20"/>
        <end position="309"/>
    </location>
</feature>
<dbReference type="EMBL" id="ADBL01001323">
    <property type="status" value="NOT_ANNOTATED_CDS"/>
    <property type="molecule type" value="Genomic_DNA"/>
</dbReference>
<feature type="signal peptide" evidence="1">
    <location>
        <begin position="1"/>
        <end position="19"/>
    </location>
</feature>
<evidence type="ECO:0000256" key="1">
    <source>
        <dbReference type="SAM" id="SignalP"/>
    </source>
</evidence>
<dbReference type="CDD" id="cd09083">
    <property type="entry name" value="EEP-1"/>
    <property type="match status" value="1"/>
</dbReference>
<evidence type="ECO:0000259" key="2">
    <source>
        <dbReference type="Pfam" id="PF03372"/>
    </source>
</evidence>
<evidence type="ECO:0000313" key="3">
    <source>
        <dbReference type="EMBL" id="KLU86536.1"/>
    </source>
</evidence>
<name>A0A0C4DZP2_MAGP6</name>
<dbReference type="eggNOG" id="ENOG502RYM4">
    <property type="taxonomic scope" value="Eukaryota"/>
</dbReference>
<dbReference type="PANTHER" id="PTHR12121:SF36">
    <property type="entry name" value="ENDONUCLEASE_EXONUCLEASE_PHOSPHATASE DOMAIN-CONTAINING PROTEIN"/>
    <property type="match status" value="1"/>
</dbReference>
<dbReference type="InterPro" id="IPR050410">
    <property type="entry name" value="CCR4/nocturin_mRNA_transcr"/>
</dbReference>
<dbReference type="Pfam" id="PF03372">
    <property type="entry name" value="Exo_endo_phos"/>
    <property type="match status" value="1"/>
</dbReference>
<evidence type="ECO:0000313" key="5">
    <source>
        <dbReference type="Proteomes" id="UP000011715"/>
    </source>
</evidence>
<dbReference type="GO" id="GO:0000175">
    <property type="term" value="F:3'-5'-RNA exonuclease activity"/>
    <property type="evidence" value="ECO:0007669"/>
    <property type="project" value="TreeGrafter"/>
</dbReference>
<organism evidence="4 5">
    <name type="scientific">Magnaporthiopsis poae (strain ATCC 64411 / 73-15)</name>
    <name type="common">Kentucky bluegrass fungus</name>
    <name type="synonym">Magnaporthe poae</name>
    <dbReference type="NCBI Taxonomy" id="644358"/>
    <lineage>
        <taxon>Eukaryota</taxon>
        <taxon>Fungi</taxon>
        <taxon>Dikarya</taxon>
        <taxon>Ascomycota</taxon>
        <taxon>Pezizomycotina</taxon>
        <taxon>Sordariomycetes</taxon>
        <taxon>Sordariomycetidae</taxon>
        <taxon>Magnaporthales</taxon>
        <taxon>Magnaporthaceae</taxon>
        <taxon>Magnaporthiopsis</taxon>
    </lineage>
</organism>
<dbReference type="AlphaFoldDB" id="A0A0C4DZP2"/>
<evidence type="ECO:0000313" key="4">
    <source>
        <dbReference type="EnsemblFungi" id="MAPG_05548T0"/>
    </source>
</evidence>
<gene>
    <name evidence="3" type="ORF">MAPG_05548</name>
</gene>
<proteinExistence type="predicted"/>
<dbReference type="OrthoDB" id="276515at2759"/>
<dbReference type="PANTHER" id="PTHR12121">
    <property type="entry name" value="CARBON CATABOLITE REPRESSOR PROTEIN 4"/>
    <property type="match status" value="1"/>
</dbReference>
<reference evidence="4" key="4">
    <citation type="journal article" date="2015" name="G3 (Bethesda)">
        <title>Genome sequences of three phytopathogenic species of the Magnaporthaceae family of fungi.</title>
        <authorList>
            <person name="Okagaki L.H."/>
            <person name="Nunes C.C."/>
            <person name="Sailsbery J."/>
            <person name="Clay B."/>
            <person name="Brown D."/>
            <person name="John T."/>
            <person name="Oh Y."/>
            <person name="Young N."/>
            <person name="Fitzgerald M."/>
            <person name="Haas B.J."/>
            <person name="Zeng Q."/>
            <person name="Young S."/>
            <person name="Adiconis X."/>
            <person name="Fan L."/>
            <person name="Levin J.Z."/>
            <person name="Mitchell T.K."/>
            <person name="Okubara P.A."/>
            <person name="Farman M.L."/>
            <person name="Kohn L.M."/>
            <person name="Birren B."/>
            <person name="Ma L.-J."/>
            <person name="Dean R.A."/>
        </authorList>
    </citation>
    <scope>NUCLEOTIDE SEQUENCE</scope>
    <source>
        <strain evidence="4">ATCC 64411 / 73-15</strain>
    </source>
</reference>
<reference evidence="5" key="1">
    <citation type="submission" date="2010-05" db="EMBL/GenBank/DDBJ databases">
        <title>The genome sequence of Magnaporthe poae strain ATCC 64411.</title>
        <authorList>
            <person name="Ma L.-J."/>
            <person name="Dead R."/>
            <person name="Young S."/>
            <person name="Zeng Q."/>
            <person name="Koehrsen M."/>
            <person name="Alvarado L."/>
            <person name="Berlin A."/>
            <person name="Chapman S.B."/>
            <person name="Chen Z."/>
            <person name="Freedman E."/>
            <person name="Gellesch M."/>
            <person name="Goldberg J."/>
            <person name="Griggs A."/>
            <person name="Gujja S."/>
            <person name="Heilman E.R."/>
            <person name="Heiman D."/>
            <person name="Hepburn T."/>
            <person name="Howarth C."/>
            <person name="Jen D."/>
            <person name="Larson L."/>
            <person name="Mehta T."/>
            <person name="Neiman D."/>
            <person name="Pearson M."/>
            <person name="Roberts A."/>
            <person name="Saif S."/>
            <person name="Shea T."/>
            <person name="Shenoy N."/>
            <person name="Sisk P."/>
            <person name="Stolte C."/>
            <person name="Sykes S."/>
            <person name="Walk T."/>
            <person name="White J."/>
            <person name="Yandava C."/>
            <person name="Haas B."/>
            <person name="Nusbaum C."/>
            <person name="Birren B."/>
        </authorList>
    </citation>
    <scope>NUCLEOTIDE SEQUENCE [LARGE SCALE GENOMIC DNA]</scope>
    <source>
        <strain evidence="5">ATCC 64411 / 73-15</strain>
    </source>
</reference>
<dbReference type="EnsemblFungi" id="MAPG_05548T0">
    <property type="protein sequence ID" value="MAPG_05548T0"/>
    <property type="gene ID" value="MAPG_05548"/>
</dbReference>
<accession>A0A0C4DZP2</accession>
<feature type="domain" description="Endonuclease/exonuclease/phosphatase" evidence="2">
    <location>
        <begin position="64"/>
        <end position="273"/>
    </location>
</feature>
<dbReference type="EMBL" id="GL876969">
    <property type="protein sequence ID" value="KLU86536.1"/>
    <property type="molecule type" value="Genomic_DNA"/>
</dbReference>
<reference evidence="3" key="2">
    <citation type="submission" date="2010-05" db="EMBL/GenBank/DDBJ databases">
        <title>The Genome Sequence of Magnaporthe poae strain ATCC 64411.</title>
        <authorList>
            <consortium name="The Broad Institute Genome Sequencing Platform"/>
            <consortium name="Broad Institute Genome Sequencing Center for Infectious Disease"/>
            <person name="Ma L.-J."/>
            <person name="Dead R."/>
            <person name="Young S."/>
            <person name="Zeng Q."/>
            <person name="Koehrsen M."/>
            <person name="Alvarado L."/>
            <person name="Berlin A."/>
            <person name="Chapman S.B."/>
            <person name="Chen Z."/>
            <person name="Freedman E."/>
            <person name="Gellesch M."/>
            <person name="Goldberg J."/>
            <person name="Griggs A."/>
            <person name="Gujja S."/>
            <person name="Heilman E.R."/>
            <person name="Heiman D."/>
            <person name="Hepburn T."/>
            <person name="Howarth C."/>
            <person name="Jen D."/>
            <person name="Larson L."/>
            <person name="Mehta T."/>
            <person name="Neiman D."/>
            <person name="Pearson M."/>
            <person name="Roberts A."/>
            <person name="Saif S."/>
            <person name="Shea T."/>
            <person name="Shenoy N."/>
            <person name="Sisk P."/>
            <person name="Stolte C."/>
            <person name="Sykes S."/>
            <person name="Walk T."/>
            <person name="White J."/>
            <person name="Yandava C."/>
            <person name="Haas B."/>
            <person name="Nusbaum C."/>
            <person name="Birren B."/>
        </authorList>
    </citation>
    <scope>NUCLEOTIDE SEQUENCE</scope>
    <source>
        <strain evidence="3">ATCC 64411</strain>
    </source>
</reference>
<dbReference type="Gene3D" id="3.60.10.10">
    <property type="entry name" value="Endonuclease/exonuclease/phosphatase"/>
    <property type="match status" value="1"/>
</dbReference>
<keyword evidence="5" id="KW-1185">Reference proteome</keyword>
<dbReference type="Proteomes" id="UP000011715">
    <property type="component" value="Unassembled WGS sequence"/>
</dbReference>
<dbReference type="STRING" id="644358.A0A0C4DZP2"/>
<dbReference type="VEuPathDB" id="FungiDB:MAPG_05548"/>
<dbReference type="SUPFAM" id="SSF56219">
    <property type="entry name" value="DNase I-like"/>
    <property type="match status" value="1"/>
</dbReference>
<dbReference type="InterPro" id="IPR036691">
    <property type="entry name" value="Endo/exonu/phosph_ase_sf"/>
</dbReference>
<sequence length="309" mass="34086">MQLPTFFLIALLAAQGALATLPVRLVSWNIRYAASGREPNEKPWWDLFCFIWKSRCRHYHVSSLLKGLQESAPQGAPTVIAMQETLHNQLKDVKKGLGGDWDHVGVARDDGKRKGEYSPILYNKSDLRVLDSATKWLSPTPDVVSFGWGAGSRRVVTIAVLEHLATGSKFLHANCHLDNVSAQARSEGVKVVVAQIQAMLARWGPLPVSLSGDFNSSPYHDAFKTLADTGFMKGELFDLAQPDKVVGAGGTVTYTTFTPERGTARIDFLWLGPRDGYNYTVQKYEIMDNWVNGVLASDHRAVVGDVTIN</sequence>
<reference evidence="4" key="5">
    <citation type="submission" date="2015-06" db="UniProtKB">
        <authorList>
            <consortium name="EnsemblFungi"/>
        </authorList>
    </citation>
    <scope>IDENTIFICATION</scope>
    <source>
        <strain evidence="4">ATCC 64411</strain>
    </source>
</reference>